<dbReference type="InterPro" id="IPR051610">
    <property type="entry name" value="GPI/OXD"/>
</dbReference>
<dbReference type="InterPro" id="IPR013096">
    <property type="entry name" value="Cupin_2"/>
</dbReference>
<reference evidence="3 4" key="1">
    <citation type="submission" date="2018-10" db="EMBL/GenBank/DDBJ databases">
        <title>Genomic Encyclopedia of Archaeal and Bacterial Type Strains, Phase II (KMG-II): from individual species to whole genera.</title>
        <authorList>
            <person name="Goeker M."/>
        </authorList>
    </citation>
    <scope>NUCLEOTIDE SEQUENCE [LARGE SCALE GENOMIC DNA]</scope>
    <source>
        <strain evidence="3 4">DSM 14954</strain>
    </source>
</reference>
<evidence type="ECO:0000313" key="4">
    <source>
        <dbReference type="Proteomes" id="UP000278962"/>
    </source>
</evidence>
<evidence type="ECO:0000259" key="2">
    <source>
        <dbReference type="Pfam" id="PF07883"/>
    </source>
</evidence>
<dbReference type="EMBL" id="RBIL01000002">
    <property type="protein sequence ID" value="RKQ86104.1"/>
    <property type="molecule type" value="Genomic_DNA"/>
</dbReference>
<sequence>MADFHSATMSVITNDLAPGAGPALHRHPYEEVFVIVSGEATITLGDETVVVRGGDPPVVAPPHVPHAFKNTGTDRLVTVDIHASPVFETEWL</sequence>
<organism evidence="3 4">
    <name type="scientific">Solirubrobacter pauli</name>
    <dbReference type="NCBI Taxonomy" id="166793"/>
    <lineage>
        <taxon>Bacteria</taxon>
        <taxon>Bacillati</taxon>
        <taxon>Actinomycetota</taxon>
        <taxon>Thermoleophilia</taxon>
        <taxon>Solirubrobacterales</taxon>
        <taxon>Solirubrobacteraceae</taxon>
        <taxon>Solirubrobacter</taxon>
    </lineage>
</organism>
<name>A0A660KYT3_9ACTN</name>
<dbReference type="AlphaFoldDB" id="A0A660KYT3"/>
<protein>
    <submittedName>
        <fullName evidence="3">Cupin domain-containing protein</fullName>
    </submittedName>
</protein>
<gene>
    <name evidence="3" type="ORF">C8N24_4113</name>
</gene>
<proteinExistence type="predicted"/>
<dbReference type="OrthoDB" id="122936at2"/>
<evidence type="ECO:0000256" key="1">
    <source>
        <dbReference type="ARBA" id="ARBA00022723"/>
    </source>
</evidence>
<evidence type="ECO:0000313" key="3">
    <source>
        <dbReference type="EMBL" id="RKQ86104.1"/>
    </source>
</evidence>
<dbReference type="Proteomes" id="UP000278962">
    <property type="component" value="Unassembled WGS sequence"/>
</dbReference>
<dbReference type="RefSeq" id="WP_121253559.1">
    <property type="nucleotide sequence ID" value="NZ_RBIL01000002.1"/>
</dbReference>
<dbReference type="InterPro" id="IPR014710">
    <property type="entry name" value="RmlC-like_jellyroll"/>
</dbReference>
<dbReference type="PANTHER" id="PTHR35848:SF6">
    <property type="entry name" value="CUPIN TYPE-2 DOMAIN-CONTAINING PROTEIN"/>
    <property type="match status" value="1"/>
</dbReference>
<keyword evidence="1" id="KW-0479">Metal-binding</keyword>
<accession>A0A660KYT3</accession>
<dbReference type="InterPro" id="IPR011051">
    <property type="entry name" value="RmlC_Cupin_sf"/>
</dbReference>
<dbReference type="GO" id="GO:0046872">
    <property type="term" value="F:metal ion binding"/>
    <property type="evidence" value="ECO:0007669"/>
    <property type="project" value="UniProtKB-KW"/>
</dbReference>
<keyword evidence="4" id="KW-1185">Reference proteome</keyword>
<dbReference type="Pfam" id="PF07883">
    <property type="entry name" value="Cupin_2"/>
    <property type="match status" value="1"/>
</dbReference>
<dbReference type="PANTHER" id="PTHR35848">
    <property type="entry name" value="OXALATE-BINDING PROTEIN"/>
    <property type="match status" value="1"/>
</dbReference>
<dbReference type="Gene3D" id="2.60.120.10">
    <property type="entry name" value="Jelly Rolls"/>
    <property type="match status" value="1"/>
</dbReference>
<comment type="caution">
    <text evidence="3">The sequence shown here is derived from an EMBL/GenBank/DDBJ whole genome shotgun (WGS) entry which is preliminary data.</text>
</comment>
<dbReference type="SUPFAM" id="SSF51182">
    <property type="entry name" value="RmlC-like cupins"/>
    <property type="match status" value="1"/>
</dbReference>
<feature type="domain" description="Cupin type-2" evidence="2">
    <location>
        <begin position="16"/>
        <end position="81"/>
    </location>
</feature>